<evidence type="ECO:0000256" key="3">
    <source>
        <dbReference type="ARBA" id="ARBA00022679"/>
    </source>
</evidence>
<comment type="caution">
    <text evidence="4">The sequence shown here is derived from an EMBL/GenBank/DDBJ whole genome shotgun (WGS) entry which is preliminary data.</text>
</comment>
<dbReference type="AlphaFoldDB" id="A0A8K0CUT0"/>
<feature type="non-terminal residue" evidence="4">
    <location>
        <position position="74"/>
    </location>
</feature>
<dbReference type="EMBL" id="VTPC01046600">
    <property type="protein sequence ID" value="KAF2890782.1"/>
    <property type="molecule type" value="Genomic_DNA"/>
</dbReference>
<reference evidence="4" key="1">
    <citation type="submission" date="2019-08" db="EMBL/GenBank/DDBJ databases">
        <title>The genome of the North American firefly Photinus pyralis.</title>
        <authorList>
            <consortium name="Photinus pyralis genome working group"/>
            <person name="Fallon T.R."/>
            <person name="Sander Lower S.E."/>
            <person name="Weng J.-K."/>
        </authorList>
    </citation>
    <scope>NUCLEOTIDE SEQUENCE</scope>
    <source>
        <strain evidence="4">TRF0915ILg1</strain>
        <tissue evidence="4">Whole body</tissue>
    </source>
</reference>
<accession>A0A8K0CUT0</accession>
<keyword evidence="3" id="KW-0808">Transferase</keyword>
<proteinExistence type="inferred from homology"/>
<name>A0A8K0CUT0_IGNLU</name>
<dbReference type="Proteomes" id="UP000801492">
    <property type="component" value="Unassembled WGS sequence"/>
</dbReference>
<dbReference type="Gene3D" id="3.40.50.2000">
    <property type="entry name" value="Glycogen Phosphorylase B"/>
    <property type="match status" value="1"/>
</dbReference>
<feature type="non-terminal residue" evidence="4">
    <location>
        <position position="1"/>
    </location>
</feature>
<dbReference type="InterPro" id="IPR002213">
    <property type="entry name" value="UDP_glucos_trans"/>
</dbReference>
<dbReference type="InterPro" id="IPR050271">
    <property type="entry name" value="UDP-glycosyltransferase"/>
</dbReference>
<dbReference type="PANTHER" id="PTHR48043:SF159">
    <property type="entry name" value="EG:EG0003.4 PROTEIN-RELATED"/>
    <property type="match status" value="1"/>
</dbReference>
<organism evidence="4 5">
    <name type="scientific">Ignelater luminosus</name>
    <name type="common">Cucubano</name>
    <name type="synonym">Pyrophorus luminosus</name>
    <dbReference type="NCBI Taxonomy" id="2038154"/>
    <lineage>
        <taxon>Eukaryota</taxon>
        <taxon>Metazoa</taxon>
        <taxon>Ecdysozoa</taxon>
        <taxon>Arthropoda</taxon>
        <taxon>Hexapoda</taxon>
        <taxon>Insecta</taxon>
        <taxon>Pterygota</taxon>
        <taxon>Neoptera</taxon>
        <taxon>Endopterygota</taxon>
        <taxon>Coleoptera</taxon>
        <taxon>Polyphaga</taxon>
        <taxon>Elateriformia</taxon>
        <taxon>Elateroidea</taxon>
        <taxon>Elateridae</taxon>
        <taxon>Agrypninae</taxon>
        <taxon>Pyrophorini</taxon>
        <taxon>Ignelater</taxon>
    </lineage>
</organism>
<dbReference type="PANTHER" id="PTHR48043">
    <property type="entry name" value="EG:EG0003.4 PROTEIN-RELATED"/>
    <property type="match status" value="1"/>
</dbReference>
<dbReference type="Pfam" id="PF00201">
    <property type="entry name" value="UDPGT"/>
    <property type="match status" value="1"/>
</dbReference>
<dbReference type="SUPFAM" id="SSF53756">
    <property type="entry name" value="UDP-Glycosyltransferase/glycogen phosphorylase"/>
    <property type="match status" value="1"/>
</dbReference>
<keyword evidence="2" id="KW-0328">Glycosyltransferase</keyword>
<evidence type="ECO:0000256" key="1">
    <source>
        <dbReference type="ARBA" id="ARBA00009995"/>
    </source>
</evidence>
<keyword evidence="5" id="KW-1185">Reference proteome</keyword>
<sequence>DLQKVLNNSSNGFIYFNLGCNVKGKLLSQERLKVLTETFAKLPYTVLWKSALEDLVGKPQNVITSKWFPQQDVL</sequence>
<gene>
    <name evidence="4" type="ORF">ILUMI_15391</name>
</gene>
<protein>
    <submittedName>
        <fullName evidence="4">Uncharacterized protein</fullName>
    </submittedName>
</protein>
<comment type="similarity">
    <text evidence="1">Belongs to the UDP-glycosyltransferase family.</text>
</comment>
<dbReference type="GO" id="GO:0008194">
    <property type="term" value="F:UDP-glycosyltransferase activity"/>
    <property type="evidence" value="ECO:0007669"/>
    <property type="project" value="InterPro"/>
</dbReference>
<dbReference type="OrthoDB" id="5835829at2759"/>
<evidence type="ECO:0000313" key="5">
    <source>
        <dbReference type="Proteomes" id="UP000801492"/>
    </source>
</evidence>
<evidence type="ECO:0000313" key="4">
    <source>
        <dbReference type="EMBL" id="KAF2890782.1"/>
    </source>
</evidence>
<evidence type="ECO:0000256" key="2">
    <source>
        <dbReference type="ARBA" id="ARBA00022676"/>
    </source>
</evidence>